<dbReference type="GO" id="GO:0005634">
    <property type="term" value="C:nucleus"/>
    <property type="evidence" value="ECO:0007669"/>
    <property type="project" value="InterPro"/>
</dbReference>
<feature type="non-terminal residue" evidence="2">
    <location>
        <position position="403"/>
    </location>
</feature>
<dbReference type="EMBL" id="GL983431">
    <property type="protein sequence ID" value="EGR33521.1"/>
    <property type="molecule type" value="Genomic_DNA"/>
</dbReference>
<name>G0QMM9_ICHMU</name>
<protein>
    <submittedName>
        <fullName evidence="2">Induced during granule regeneration 1, putative</fullName>
    </submittedName>
</protein>
<dbReference type="InParanoid" id="G0QMM9"/>
<dbReference type="Proteomes" id="UP000008983">
    <property type="component" value="Unassembled WGS sequence"/>
</dbReference>
<dbReference type="RefSeq" id="XP_004037507.1">
    <property type="nucleotide sequence ID" value="XM_004037459.1"/>
</dbReference>
<accession>G0QMM9</accession>
<feature type="signal peptide" evidence="1">
    <location>
        <begin position="1"/>
        <end position="21"/>
    </location>
</feature>
<evidence type="ECO:0000313" key="3">
    <source>
        <dbReference type="Proteomes" id="UP000008983"/>
    </source>
</evidence>
<dbReference type="GeneID" id="14909705"/>
<organism evidence="2 3">
    <name type="scientific">Ichthyophthirius multifiliis</name>
    <name type="common">White spot disease agent</name>
    <name type="synonym">Ich</name>
    <dbReference type="NCBI Taxonomy" id="5932"/>
    <lineage>
        <taxon>Eukaryota</taxon>
        <taxon>Sar</taxon>
        <taxon>Alveolata</taxon>
        <taxon>Ciliophora</taxon>
        <taxon>Intramacronucleata</taxon>
        <taxon>Oligohymenophorea</taxon>
        <taxon>Hymenostomatida</taxon>
        <taxon>Ophryoglenina</taxon>
        <taxon>Ichthyophthirius</taxon>
    </lineage>
</organism>
<dbReference type="OrthoDB" id="296092at2759"/>
<dbReference type="AlphaFoldDB" id="G0QMM9"/>
<dbReference type="PANTHER" id="PTHR13354">
    <property type="entry name" value="ROUND SPERMATID BASIC PROTEIN 1"/>
    <property type="match status" value="1"/>
</dbReference>
<dbReference type="InterPro" id="IPR026306">
    <property type="entry name" value="RSBN1/Dpy-2/CEP530"/>
</dbReference>
<proteinExistence type="predicted"/>
<evidence type="ECO:0000256" key="1">
    <source>
        <dbReference type="SAM" id="SignalP"/>
    </source>
</evidence>
<dbReference type="PANTHER" id="PTHR13354:SF11">
    <property type="entry name" value="LYSINE-SPECIFIC DEMETHYLASE 9"/>
    <property type="match status" value="1"/>
</dbReference>
<sequence>MKKTIIITILTTILLLQLAQGQNESEFKGNQLLNVGNSKSDFDYKEKSKENNKHTIAVNPKSVDLQNQPTDSLTYSKHEEIQQVAQPILISNKIISVTNNVPKVYQKVEFQGVDDLELDNDGPAGGIYQKFENKLQDGTIEKSIQVWIRLTPYVKRTEWTNCFFLGQNQEFNDNSYLGDRSLTLYVIDNILHFPTYDLNTKKVNYNQNLNFEQSEEGKWCLIYFGYSDLQQKAFVYSQFQGSQANVLNYNGIRHKSSNIYHLFVGQRPSYKNFPGRIVNLVFCGGSGCYREDGFNQQWDSVPKNKVYQKVEFQGVDDIQLDYNGPAAGIYQKFENKLQSGTIEKSISVWIRLTPSIKRSELANCFLLSQNSQLQDNAVLGDQSLALYVIIMCYNSLLMTQILK</sequence>
<gene>
    <name evidence="2" type="ORF">IMG5_050440</name>
</gene>
<feature type="chain" id="PRO_5003407751" evidence="1">
    <location>
        <begin position="22"/>
        <end position="403"/>
    </location>
</feature>
<keyword evidence="1" id="KW-0732">Signal</keyword>
<keyword evidence="3" id="KW-1185">Reference proteome</keyword>
<reference evidence="2 3" key="1">
    <citation type="submission" date="2011-07" db="EMBL/GenBank/DDBJ databases">
        <authorList>
            <person name="Coyne R."/>
            <person name="Brami D."/>
            <person name="Johnson J."/>
            <person name="Hostetler J."/>
            <person name="Hannick L."/>
            <person name="Clark T."/>
            <person name="Cassidy-Hanley D."/>
            <person name="Inman J."/>
        </authorList>
    </citation>
    <scope>NUCLEOTIDE SEQUENCE [LARGE SCALE GENOMIC DNA]</scope>
    <source>
        <strain evidence="2 3">G5</strain>
    </source>
</reference>
<evidence type="ECO:0000313" key="2">
    <source>
        <dbReference type="EMBL" id="EGR33521.1"/>
    </source>
</evidence>